<name>A0A8S5LZE9_9CAUD</name>
<feature type="domain" description="DUF551" evidence="1">
    <location>
        <begin position="147"/>
        <end position="201"/>
    </location>
</feature>
<sequence>MKFNLNDYRGNYVMHCKTEEEAESFCRFLHQNGRRWCNGNSYLEDDSWDNYERDTVYCFNEGTYCSVEYARRMNYGVLEWNDFMENEETVSKFTFDDLKMVCKCGSKEFFTEKHGNQTGLYCSACGKWQKWLKKDEMRLFNHDVPSGWISVNDRMPDTDREVLVYDLDFGCFVLSCRGTEWEDLPIFNLHVTHWRELPDPPRMEA</sequence>
<dbReference type="EMBL" id="BK014784">
    <property type="protein sequence ID" value="DAD75445.1"/>
    <property type="molecule type" value="Genomic_DNA"/>
</dbReference>
<accession>A0A8S5LZE9</accession>
<protein>
    <recommendedName>
        <fullName evidence="1">DUF551 domain-containing protein</fullName>
    </recommendedName>
</protein>
<organism evidence="2">
    <name type="scientific">Siphoviridae sp. ctuvC1</name>
    <dbReference type="NCBI Taxonomy" id="2826507"/>
    <lineage>
        <taxon>Viruses</taxon>
        <taxon>Duplodnaviria</taxon>
        <taxon>Heunggongvirae</taxon>
        <taxon>Uroviricota</taxon>
        <taxon>Caudoviricetes</taxon>
    </lineage>
</organism>
<dbReference type="Pfam" id="PF04448">
    <property type="entry name" value="DUF551"/>
    <property type="match status" value="1"/>
</dbReference>
<reference evidence="2" key="1">
    <citation type="journal article" date="2021" name="Proc. Natl. Acad. Sci. U.S.A.">
        <title>A Catalog of Tens of Thousands of Viruses from Human Metagenomes Reveals Hidden Associations with Chronic Diseases.</title>
        <authorList>
            <person name="Tisza M.J."/>
            <person name="Buck C.B."/>
        </authorList>
    </citation>
    <scope>NUCLEOTIDE SEQUENCE</scope>
    <source>
        <strain evidence="2">CtuvC1</strain>
    </source>
</reference>
<dbReference type="InterPro" id="IPR007539">
    <property type="entry name" value="DUF551"/>
</dbReference>
<proteinExistence type="predicted"/>
<evidence type="ECO:0000313" key="2">
    <source>
        <dbReference type="EMBL" id="DAD75445.1"/>
    </source>
</evidence>
<evidence type="ECO:0000259" key="1">
    <source>
        <dbReference type="Pfam" id="PF04448"/>
    </source>
</evidence>